<dbReference type="InterPro" id="IPR023631">
    <property type="entry name" value="Amidase_dom"/>
</dbReference>
<dbReference type="InterPro" id="IPR036928">
    <property type="entry name" value="AS_sf"/>
</dbReference>
<evidence type="ECO:0000313" key="4">
    <source>
        <dbReference type="Proteomes" id="UP001207654"/>
    </source>
</evidence>
<dbReference type="SUPFAM" id="SSF75304">
    <property type="entry name" value="Amidase signature (AS) enzymes"/>
    <property type="match status" value="1"/>
</dbReference>
<keyword evidence="4" id="KW-1185">Reference proteome</keyword>
<dbReference type="EMBL" id="JAPNKA010000001">
    <property type="protein sequence ID" value="MCY1078296.1"/>
    <property type="molecule type" value="Genomic_DNA"/>
</dbReference>
<dbReference type="RefSeq" id="WP_267537083.1">
    <property type="nucleotide sequence ID" value="NZ_JAPNKA010000001.1"/>
</dbReference>
<dbReference type="PANTHER" id="PTHR11895">
    <property type="entry name" value="TRANSAMIDASE"/>
    <property type="match status" value="1"/>
</dbReference>
<dbReference type="Gene3D" id="3.90.1300.10">
    <property type="entry name" value="Amidase signature (AS) domain"/>
    <property type="match status" value="1"/>
</dbReference>
<comment type="similarity">
    <text evidence="1">Belongs to the amidase family.</text>
</comment>
<dbReference type="PANTHER" id="PTHR11895:SF7">
    <property type="entry name" value="GLUTAMYL-TRNA(GLN) AMIDOTRANSFERASE SUBUNIT A, MITOCHONDRIAL"/>
    <property type="match status" value="1"/>
</dbReference>
<evidence type="ECO:0000256" key="1">
    <source>
        <dbReference type="ARBA" id="ARBA00009199"/>
    </source>
</evidence>
<dbReference type="Pfam" id="PF01425">
    <property type="entry name" value="Amidase"/>
    <property type="match status" value="1"/>
</dbReference>
<evidence type="ECO:0000259" key="2">
    <source>
        <dbReference type="Pfam" id="PF01425"/>
    </source>
</evidence>
<organism evidence="3 4">
    <name type="scientific">Archangium lansingense</name>
    <dbReference type="NCBI Taxonomy" id="2995310"/>
    <lineage>
        <taxon>Bacteria</taxon>
        <taxon>Pseudomonadati</taxon>
        <taxon>Myxococcota</taxon>
        <taxon>Myxococcia</taxon>
        <taxon>Myxococcales</taxon>
        <taxon>Cystobacterineae</taxon>
        <taxon>Archangiaceae</taxon>
        <taxon>Archangium</taxon>
    </lineage>
</organism>
<reference evidence="3 4" key="1">
    <citation type="submission" date="2022-11" db="EMBL/GenBank/DDBJ databases">
        <title>Minimal conservation of predation-associated metabolite biosynthetic gene clusters underscores biosynthetic potential of Myxococcota including descriptions for ten novel species: Archangium lansinium sp. nov., Myxococcus landrumus sp. nov., Nannocystis bai.</title>
        <authorList>
            <person name="Ahearne A."/>
            <person name="Stevens C."/>
            <person name="Phillips K."/>
        </authorList>
    </citation>
    <scope>NUCLEOTIDE SEQUENCE [LARGE SCALE GENOMIC DNA]</scope>
    <source>
        <strain evidence="3 4">MIWBW</strain>
    </source>
</reference>
<comment type="caution">
    <text evidence="3">The sequence shown here is derived from an EMBL/GenBank/DDBJ whole genome shotgun (WGS) entry which is preliminary data.</text>
</comment>
<dbReference type="Proteomes" id="UP001207654">
    <property type="component" value="Unassembled WGS sequence"/>
</dbReference>
<gene>
    <name evidence="3" type="ORF">OV287_27845</name>
</gene>
<name>A0ABT4A9M5_9BACT</name>
<proteinExistence type="inferred from homology"/>
<accession>A0ABT4A9M5</accession>
<protein>
    <submittedName>
        <fullName evidence="3">Amidase family protein</fullName>
    </submittedName>
</protein>
<sequence length="466" mass="49673">MKELASLARLDGMAQAELCARGEVSADELLDACLARIDALNPLLRAVVTIAREQPRPASPGPFSGVPFLVKDATPWPGLRWSLGSRLFAANIAQQQTPYGRRLEESGLVCVGKSAMSEFGLLGSTETLLEGATHNPWDLASSPTGSSGGSAVAVAAGLVPLAHANDGGGSIRNPASACGLFGFKPSRGRTVPASFASSDFGDMTSDHCISRSVRDSALFLSITEDRSSGTPVGFVREPIARKLRIATWTRTMLGAEPEPPVRRAYDEAVALLTELGHQVEPIVPPPFDGPALSDAFFLVTGAAIAGVVEMMDQTRDVPVQSDELEPFTWALIETFLARGPDALPYARAVFAQAVHAYHEATRGYDVVLTPTLATEPWRIGHLSPVLGREELIRRTGRAVGYTPIHNIAGCPGMSVPLHFPEKGLPIGTHFAAAPGADALLLGLAYQLEEARPWKDRWSPYSIPALF</sequence>
<evidence type="ECO:0000313" key="3">
    <source>
        <dbReference type="EMBL" id="MCY1078296.1"/>
    </source>
</evidence>
<feature type="domain" description="Amidase" evidence="2">
    <location>
        <begin position="28"/>
        <end position="441"/>
    </location>
</feature>
<dbReference type="InterPro" id="IPR000120">
    <property type="entry name" value="Amidase"/>
</dbReference>